<feature type="transmembrane region" description="Helical" evidence="1">
    <location>
        <begin position="7"/>
        <end position="29"/>
    </location>
</feature>
<keyword evidence="1" id="KW-0472">Membrane</keyword>
<name>A0A1S9N4Q2_CLOBE</name>
<keyword evidence="1" id="KW-0812">Transmembrane</keyword>
<organism evidence="2 3">
    <name type="scientific">Clostridium beijerinckii</name>
    <name type="common">Clostridium MP</name>
    <dbReference type="NCBI Taxonomy" id="1520"/>
    <lineage>
        <taxon>Bacteria</taxon>
        <taxon>Bacillati</taxon>
        <taxon>Bacillota</taxon>
        <taxon>Clostridia</taxon>
        <taxon>Eubacteriales</taxon>
        <taxon>Clostridiaceae</taxon>
        <taxon>Clostridium</taxon>
    </lineage>
</organism>
<sequence>MKIRKYFINNYIIVILIFVIIYVFLGYMFFIAKQYLGLFVLVILAVLLLNRRIVLYEDKIKIIQGYKKIEIEFDLIKGLRIGDYKPKFSKGSIPAVYAKMKDNKVKIFYYTSYPRKSMNEIIVYALKTNNMIKFDSNIKALIRNEESDYDIRNRKKEKQSFILMIITIIITVIYSKLGK</sequence>
<feature type="transmembrane region" description="Helical" evidence="1">
    <location>
        <begin position="35"/>
        <end position="54"/>
    </location>
</feature>
<dbReference type="EMBL" id="MWMH01000005">
    <property type="protein sequence ID" value="OOP72341.1"/>
    <property type="molecule type" value="Genomic_DNA"/>
</dbReference>
<keyword evidence="1" id="KW-1133">Transmembrane helix</keyword>
<accession>A0A1S9N4Q2</accession>
<gene>
    <name evidence="2" type="ORF">CBEIBR21_15505</name>
</gene>
<protein>
    <recommendedName>
        <fullName evidence="4">PH domain-containing protein</fullName>
    </recommendedName>
</protein>
<evidence type="ECO:0008006" key="4">
    <source>
        <dbReference type="Google" id="ProtNLM"/>
    </source>
</evidence>
<comment type="caution">
    <text evidence="2">The sequence shown here is derived from an EMBL/GenBank/DDBJ whole genome shotgun (WGS) entry which is preliminary data.</text>
</comment>
<dbReference type="Proteomes" id="UP000190959">
    <property type="component" value="Unassembled WGS sequence"/>
</dbReference>
<evidence type="ECO:0000256" key="1">
    <source>
        <dbReference type="SAM" id="Phobius"/>
    </source>
</evidence>
<proteinExistence type="predicted"/>
<evidence type="ECO:0000313" key="3">
    <source>
        <dbReference type="Proteomes" id="UP000190959"/>
    </source>
</evidence>
<reference evidence="2 3" key="1">
    <citation type="submission" date="2017-02" db="EMBL/GenBank/DDBJ databases">
        <title>Genome sequence of Clostridium beijerinckii Br21.</title>
        <authorList>
            <person name="Fonseca B.C."/>
            <person name="Guazzaroni M.E."/>
            <person name="Riano-Pachon D.M."/>
            <person name="Reginatto V."/>
        </authorList>
    </citation>
    <scope>NUCLEOTIDE SEQUENCE [LARGE SCALE GENOMIC DNA]</scope>
    <source>
        <strain evidence="2 3">Br21</strain>
    </source>
</reference>
<evidence type="ECO:0000313" key="2">
    <source>
        <dbReference type="EMBL" id="OOP72341.1"/>
    </source>
</evidence>
<feature type="transmembrane region" description="Helical" evidence="1">
    <location>
        <begin position="161"/>
        <end position="177"/>
    </location>
</feature>
<dbReference type="RefSeq" id="WP_078116156.1">
    <property type="nucleotide sequence ID" value="NZ_MWMH01000005.1"/>
</dbReference>
<dbReference type="AlphaFoldDB" id="A0A1S9N4Q2"/>